<evidence type="ECO:0000256" key="3">
    <source>
        <dbReference type="ARBA" id="ARBA00023136"/>
    </source>
</evidence>
<dbReference type="InterPro" id="IPR011527">
    <property type="entry name" value="ABC1_TM_dom"/>
</dbReference>
<proteinExistence type="predicted"/>
<keyword evidence="2 4" id="KW-1133">Transmembrane helix</keyword>
<name>A0AAV5T0D7_9BILA</name>
<dbReference type="Gene3D" id="1.20.1560.10">
    <property type="entry name" value="ABC transporter type 1, transmembrane domain"/>
    <property type="match status" value="1"/>
</dbReference>
<sequence length="107" mass="12322">NCIVFLPLGILGIIYLVIYLLLLIILEKFSNRANKLLLKNDKSGEAVMEIIQNIATIQQMAVEGHFLGKFRKLQHRRAELLTRKIRLQSVVHAVNNSLFFLFDFLAK</sequence>
<dbReference type="GO" id="GO:0016020">
    <property type="term" value="C:membrane"/>
    <property type="evidence" value="ECO:0007669"/>
    <property type="project" value="InterPro"/>
</dbReference>
<feature type="non-terminal residue" evidence="6">
    <location>
        <position position="1"/>
    </location>
</feature>
<evidence type="ECO:0000256" key="2">
    <source>
        <dbReference type="ARBA" id="ARBA00022989"/>
    </source>
</evidence>
<keyword evidence="3 4" id="KW-0472">Membrane</keyword>
<comment type="caution">
    <text evidence="6">The sequence shown here is derived from an EMBL/GenBank/DDBJ whole genome shotgun (WGS) entry which is preliminary data.</text>
</comment>
<dbReference type="GO" id="GO:0005524">
    <property type="term" value="F:ATP binding"/>
    <property type="evidence" value="ECO:0007669"/>
    <property type="project" value="InterPro"/>
</dbReference>
<feature type="non-terminal residue" evidence="6">
    <location>
        <position position="107"/>
    </location>
</feature>
<keyword evidence="7" id="KW-1185">Reference proteome</keyword>
<gene>
    <name evidence="6" type="ORF">PENTCL1PPCAC_8179</name>
</gene>
<evidence type="ECO:0000256" key="4">
    <source>
        <dbReference type="SAM" id="Phobius"/>
    </source>
</evidence>
<evidence type="ECO:0000259" key="5">
    <source>
        <dbReference type="PROSITE" id="PS50929"/>
    </source>
</evidence>
<dbReference type="AlphaFoldDB" id="A0AAV5T0D7"/>
<feature type="transmembrane region" description="Helical" evidence="4">
    <location>
        <begin position="6"/>
        <end position="26"/>
    </location>
</feature>
<evidence type="ECO:0000313" key="7">
    <source>
        <dbReference type="Proteomes" id="UP001432027"/>
    </source>
</evidence>
<protein>
    <recommendedName>
        <fullName evidence="5">ABC transmembrane type-1 domain-containing protein</fullName>
    </recommendedName>
</protein>
<feature type="domain" description="ABC transmembrane type-1" evidence="5">
    <location>
        <begin position="7"/>
        <end position="101"/>
    </location>
</feature>
<dbReference type="InterPro" id="IPR036640">
    <property type="entry name" value="ABC1_TM_sf"/>
</dbReference>
<keyword evidence="1 4" id="KW-0812">Transmembrane</keyword>
<dbReference type="PROSITE" id="PS50929">
    <property type="entry name" value="ABC_TM1F"/>
    <property type="match status" value="1"/>
</dbReference>
<dbReference type="GO" id="GO:0140359">
    <property type="term" value="F:ABC-type transporter activity"/>
    <property type="evidence" value="ECO:0007669"/>
    <property type="project" value="InterPro"/>
</dbReference>
<reference evidence="6" key="1">
    <citation type="submission" date="2023-10" db="EMBL/GenBank/DDBJ databases">
        <title>Genome assembly of Pristionchus species.</title>
        <authorList>
            <person name="Yoshida K."/>
            <person name="Sommer R.J."/>
        </authorList>
    </citation>
    <scope>NUCLEOTIDE SEQUENCE</scope>
    <source>
        <strain evidence="6">RS0144</strain>
    </source>
</reference>
<accession>A0AAV5T0D7</accession>
<dbReference type="SUPFAM" id="SSF90123">
    <property type="entry name" value="ABC transporter transmembrane region"/>
    <property type="match status" value="1"/>
</dbReference>
<organism evidence="6 7">
    <name type="scientific">Pristionchus entomophagus</name>
    <dbReference type="NCBI Taxonomy" id="358040"/>
    <lineage>
        <taxon>Eukaryota</taxon>
        <taxon>Metazoa</taxon>
        <taxon>Ecdysozoa</taxon>
        <taxon>Nematoda</taxon>
        <taxon>Chromadorea</taxon>
        <taxon>Rhabditida</taxon>
        <taxon>Rhabditina</taxon>
        <taxon>Diplogasteromorpha</taxon>
        <taxon>Diplogasteroidea</taxon>
        <taxon>Neodiplogasteridae</taxon>
        <taxon>Pristionchus</taxon>
    </lineage>
</organism>
<evidence type="ECO:0000313" key="6">
    <source>
        <dbReference type="EMBL" id="GMS86004.1"/>
    </source>
</evidence>
<evidence type="ECO:0000256" key="1">
    <source>
        <dbReference type="ARBA" id="ARBA00022692"/>
    </source>
</evidence>
<dbReference type="EMBL" id="BTSX01000002">
    <property type="protein sequence ID" value="GMS86004.1"/>
    <property type="molecule type" value="Genomic_DNA"/>
</dbReference>
<dbReference type="Pfam" id="PF00664">
    <property type="entry name" value="ABC_membrane"/>
    <property type="match status" value="1"/>
</dbReference>
<dbReference type="Proteomes" id="UP001432027">
    <property type="component" value="Unassembled WGS sequence"/>
</dbReference>